<dbReference type="Proteomes" id="UP000037784">
    <property type="component" value="Unassembled WGS sequence"/>
</dbReference>
<name>A0A0M9UE36_9CHLR</name>
<dbReference type="EMBL" id="BBZA01000292">
    <property type="protein sequence ID" value="GAP64640.1"/>
    <property type="molecule type" value="Genomic_DNA"/>
</dbReference>
<gene>
    <name evidence="1" type="ORF">ARMA_3063</name>
</gene>
<dbReference type="STRING" id="872965.SE16_11970"/>
<dbReference type="InParanoid" id="A0A0M9UE36"/>
<evidence type="ECO:0000313" key="2">
    <source>
        <dbReference type="Proteomes" id="UP000037784"/>
    </source>
</evidence>
<dbReference type="Pfam" id="PF09620">
    <property type="entry name" value="Cas_csx3"/>
    <property type="match status" value="1"/>
</dbReference>
<dbReference type="AlphaFoldDB" id="A0A0M9UE36"/>
<organism evidence="1 2">
    <name type="scientific">Ardenticatena maritima</name>
    <dbReference type="NCBI Taxonomy" id="872965"/>
    <lineage>
        <taxon>Bacteria</taxon>
        <taxon>Bacillati</taxon>
        <taxon>Chloroflexota</taxon>
        <taxon>Ardenticatenia</taxon>
        <taxon>Ardenticatenales</taxon>
        <taxon>Ardenticatenaceae</taxon>
        <taxon>Ardenticatena</taxon>
    </lineage>
</organism>
<comment type="caution">
    <text evidence="1">The sequence shown here is derived from an EMBL/GenBank/DDBJ whole genome shotgun (WGS) entry which is preliminary data.</text>
</comment>
<evidence type="ECO:0000313" key="1">
    <source>
        <dbReference type="EMBL" id="GAP64640.1"/>
    </source>
</evidence>
<sequence length="404" mass="45148">MYVVAYSAQSWQSDPQERTMPTNYPAFLIGGPPHSGKSIFSYRLSQLLRRQQVPHYLLRAAPDGEGDWTRESEAALARALRDKRPYEARFAERVARVLASRPQPFLVDVGGKITPEQETIARHCTHAILVSNNEQDLQAWHAFARRMGLQVVGLFHSRLDASDARCGSGTPFEAVINLREKVPVAAETVLAEFARQVADIIGLSADAMREIHFEILPDKAARILDVERISPRWDPAMLPRLLAEAVLPARDHQALALYGRAPNWVYAAVAAAAPTLAWQFDATLGWLPVQAFAMTEDESPHAPIEYSLTIESSGWQWLRTRPKPPFIAQHEIPHITLPTVPPMFSLVLEGKMPHWFYVGAARTYAAHLSRVAVFQAQGSGLVVEIFGNEVGRVHNLRHPFTRQA</sequence>
<dbReference type="InterPro" id="IPR013409">
    <property type="entry name" value="CRISPR-assoc_prot_Crn3/Csx3"/>
</dbReference>
<protein>
    <submittedName>
        <fullName evidence="1">Uncharacterized protein</fullName>
    </submittedName>
</protein>
<reference evidence="1 2" key="1">
    <citation type="journal article" date="2015" name="Genome Announc.">
        <title>Draft Genome Sequence of a Heterotrophic Facultative Anaerobic Thermophilic Bacterium, Ardenticatena maritima Strain 110ST.</title>
        <authorList>
            <person name="Kawaichi S."/>
            <person name="Yoshida T."/>
            <person name="Sako Y."/>
            <person name="Nakamura R."/>
        </authorList>
    </citation>
    <scope>NUCLEOTIDE SEQUENCE [LARGE SCALE GENOMIC DNA]</scope>
    <source>
        <strain evidence="1 2">110S</strain>
    </source>
</reference>
<reference evidence="2" key="2">
    <citation type="submission" date="2015-08" db="EMBL/GenBank/DDBJ databases">
        <title>Draft Genome Sequence of a Heterotrophic Facultative Anaerobic Bacterium Ardenticatena maritima Strain 110S.</title>
        <authorList>
            <person name="Kawaichi S."/>
            <person name="Yoshida T."/>
            <person name="Sako Y."/>
            <person name="Nakamura R."/>
        </authorList>
    </citation>
    <scope>NUCLEOTIDE SEQUENCE [LARGE SCALE GENOMIC DNA]</scope>
    <source>
        <strain evidence="2">110S</strain>
    </source>
</reference>
<keyword evidence="2" id="KW-1185">Reference proteome</keyword>
<proteinExistence type="predicted"/>
<accession>A0A0M9UE36</accession>